<dbReference type="AlphaFoldDB" id="A0A6G7LWX4"/>
<reference evidence="5 6" key="1">
    <citation type="submission" date="2019-11" db="EMBL/GenBank/DDBJ databases">
        <title>Complete Genome Sequence of Shewanella chilikensis Strain DC57, Isolated from Corroded Seal Rings at a floating production facility in Australia.</title>
        <authorList>
            <person name="Salgar-Chaparro S.J."/>
            <person name="Castillo-Villamizar G.A."/>
            <person name="Poehlein A."/>
            <person name="Daniel R."/>
            <person name="Machuca L."/>
        </authorList>
    </citation>
    <scope>NUCLEOTIDE SEQUENCE [LARGE SCALE GENOMIC DNA]</scope>
    <source>
        <strain evidence="5 6">DC57</strain>
    </source>
</reference>
<dbReference type="InterPro" id="IPR025997">
    <property type="entry name" value="SBP_2_dom"/>
</dbReference>
<dbReference type="GO" id="GO:0030246">
    <property type="term" value="F:carbohydrate binding"/>
    <property type="evidence" value="ECO:0007669"/>
    <property type="project" value="UniProtKB-ARBA"/>
</dbReference>
<protein>
    <submittedName>
        <fullName evidence="5">Substrate-binding domain-containing protein</fullName>
    </submittedName>
</protein>
<dbReference type="CDD" id="cd06324">
    <property type="entry name" value="PBP1_ABC_sugar_binding-like"/>
    <property type="match status" value="1"/>
</dbReference>
<feature type="domain" description="Periplasmic binding protein" evidence="4">
    <location>
        <begin position="173"/>
        <end position="297"/>
    </location>
</feature>
<comment type="similarity">
    <text evidence="2">Belongs to the bacterial solute-binding protein 2 family.</text>
</comment>
<name>A0A6G7LWX4_9GAMM</name>
<organism evidence="5 6">
    <name type="scientific">Shewanella chilikensis</name>
    <dbReference type="NCBI Taxonomy" id="558541"/>
    <lineage>
        <taxon>Bacteria</taxon>
        <taxon>Pseudomonadati</taxon>
        <taxon>Pseudomonadota</taxon>
        <taxon>Gammaproteobacteria</taxon>
        <taxon>Alteromonadales</taxon>
        <taxon>Shewanellaceae</taxon>
        <taxon>Shewanella</taxon>
    </lineage>
</organism>
<evidence type="ECO:0000256" key="3">
    <source>
        <dbReference type="ARBA" id="ARBA00022729"/>
    </source>
</evidence>
<gene>
    <name evidence="5" type="ORF">GII14_20140</name>
</gene>
<dbReference type="InterPro" id="IPR028082">
    <property type="entry name" value="Peripla_BP_I"/>
</dbReference>
<dbReference type="GO" id="GO:0055085">
    <property type="term" value="P:transmembrane transport"/>
    <property type="evidence" value="ECO:0007669"/>
    <property type="project" value="UniProtKB-ARBA"/>
</dbReference>
<keyword evidence="3" id="KW-0732">Signal</keyword>
<dbReference type="EMBL" id="CP045857">
    <property type="protein sequence ID" value="QIJ06244.1"/>
    <property type="molecule type" value="Genomic_DNA"/>
</dbReference>
<evidence type="ECO:0000313" key="6">
    <source>
        <dbReference type="Proteomes" id="UP000502117"/>
    </source>
</evidence>
<evidence type="ECO:0000256" key="2">
    <source>
        <dbReference type="ARBA" id="ARBA00007639"/>
    </source>
</evidence>
<dbReference type="Gene3D" id="3.40.50.2300">
    <property type="match status" value="2"/>
</dbReference>
<comment type="subcellular location">
    <subcellularLocation>
        <location evidence="1">Cell envelope</location>
    </subcellularLocation>
</comment>
<evidence type="ECO:0000313" key="5">
    <source>
        <dbReference type="EMBL" id="QIJ06244.1"/>
    </source>
</evidence>
<sequence length="371" mass="41773">MRDVLFTRGKDTLLLSLLNTSWGNCFIPRRKLLLFILPWLSVFLVYPAKSSAQTQPLRVSFINPGSAQESFWGDIDSLMLVAASELNIELEILHADRDHFRMIALAQELAAREQLPQYIILVNEKNAAVKMLAAFEGLPIKTLLLLNDVAPEVRHLLQQQPYWRQHLLPPLVPDNERIGFLTAQALAQQLGAGSQQVLLISGDKGTPASIARTQGAINGFRERGVEPLQVVYGHWQELRAKTQTEILLKRYPGLKGIWTANDHMAFGAIASLEEKGLRPGEDIFISSINTSNKVLDWRSQGRVSVLGGGHLLAGAEALRRIRDDSEARPWNNKIPSMFRLLVPGTEPFNLLEQRNWRALLVWYQQTSEVMH</sequence>
<evidence type="ECO:0000259" key="4">
    <source>
        <dbReference type="Pfam" id="PF13407"/>
    </source>
</evidence>
<dbReference type="KEGG" id="schk:GII14_20140"/>
<dbReference type="Proteomes" id="UP000502117">
    <property type="component" value="Chromosome"/>
</dbReference>
<dbReference type="PANTHER" id="PTHR46847:SF2">
    <property type="entry name" value="ABC TRANSPORTER SUGAR-BINDING PROTEIN"/>
    <property type="match status" value="1"/>
</dbReference>
<evidence type="ECO:0000256" key="1">
    <source>
        <dbReference type="ARBA" id="ARBA00004196"/>
    </source>
</evidence>
<dbReference type="PANTHER" id="PTHR46847">
    <property type="entry name" value="D-ALLOSE-BINDING PERIPLASMIC PROTEIN-RELATED"/>
    <property type="match status" value="1"/>
</dbReference>
<dbReference type="GO" id="GO:0030313">
    <property type="term" value="C:cell envelope"/>
    <property type="evidence" value="ECO:0007669"/>
    <property type="project" value="UniProtKB-SubCell"/>
</dbReference>
<dbReference type="SUPFAM" id="SSF53822">
    <property type="entry name" value="Periplasmic binding protein-like I"/>
    <property type="match status" value="1"/>
</dbReference>
<accession>A0A6G7LWX4</accession>
<proteinExistence type="inferred from homology"/>
<dbReference type="Pfam" id="PF13407">
    <property type="entry name" value="Peripla_BP_4"/>
    <property type="match status" value="1"/>
</dbReference>